<evidence type="ECO:0000259" key="1">
    <source>
        <dbReference type="Pfam" id="PF19502"/>
    </source>
</evidence>
<dbReference type="EMBL" id="BARU01019836">
    <property type="protein sequence ID" value="GAH57433.1"/>
    <property type="molecule type" value="Genomic_DNA"/>
</dbReference>
<feature type="non-terminal residue" evidence="2">
    <location>
        <position position="130"/>
    </location>
</feature>
<proteinExistence type="predicted"/>
<sequence>MEFDKIMLDKALKLLSDRLKLNNAPSYNLIVCGGSALIAANLISRRTKDVDIVALGDEALNLIDPEPLPDELLKAAKQVGDTLGLKEGWLNNEPSQGENGLFKHKLPKGLVSRLMKKEYGKKLKVYFVDR</sequence>
<name>X1IIN5_9ZZZZ</name>
<feature type="domain" description="DUF6036" evidence="1">
    <location>
        <begin position="19"/>
        <end position="63"/>
    </location>
</feature>
<gene>
    <name evidence="2" type="ORF">S03H2_32640</name>
</gene>
<evidence type="ECO:0000313" key="2">
    <source>
        <dbReference type="EMBL" id="GAH57433.1"/>
    </source>
</evidence>
<organism evidence="2">
    <name type="scientific">marine sediment metagenome</name>
    <dbReference type="NCBI Taxonomy" id="412755"/>
    <lineage>
        <taxon>unclassified sequences</taxon>
        <taxon>metagenomes</taxon>
        <taxon>ecological metagenomes</taxon>
    </lineage>
</organism>
<reference evidence="2" key="1">
    <citation type="journal article" date="2014" name="Front. Microbiol.">
        <title>High frequency of phylogenetically diverse reductive dehalogenase-homologous genes in deep subseafloor sedimentary metagenomes.</title>
        <authorList>
            <person name="Kawai M."/>
            <person name="Futagami T."/>
            <person name="Toyoda A."/>
            <person name="Takaki Y."/>
            <person name="Nishi S."/>
            <person name="Hori S."/>
            <person name="Arai W."/>
            <person name="Tsubouchi T."/>
            <person name="Morono Y."/>
            <person name="Uchiyama I."/>
            <person name="Ito T."/>
            <person name="Fujiyama A."/>
            <person name="Inagaki F."/>
            <person name="Takami H."/>
        </authorList>
    </citation>
    <scope>NUCLEOTIDE SEQUENCE</scope>
    <source>
        <strain evidence="2">Expedition CK06-06</strain>
    </source>
</reference>
<comment type="caution">
    <text evidence="2">The sequence shown here is derived from an EMBL/GenBank/DDBJ whole genome shotgun (WGS) entry which is preliminary data.</text>
</comment>
<dbReference type="AlphaFoldDB" id="X1IIN5"/>
<dbReference type="Pfam" id="PF19502">
    <property type="entry name" value="DUF6036"/>
    <property type="match status" value="1"/>
</dbReference>
<accession>X1IIN5</accession>
<protein>
    <recommendedName>
        <fullName evidence="1">DUF6036 domain-containing protein</fullName>
    </recommendedName>
</protein>
<dbReference type="InterPro" id="IPR045792">
    <property type="entry name" value="DUF6036"/>
</dbReference>